<dbReference type="EMBL" id="JANRHA010000002">
    <property type="protein sequence ID" value="MDG3013954.1"/>
    <property type="molecule type" value="Genomic_DNA"/>
</dbReference>
<organism evidence="11 12">
    <name type="scientific">Speluncibacter jeojiensis</name>
    <dbReference type="NCBI Taxonomy" id="2710754"/>
    <lineage>
        <taxon>Bacteria</taxon>
        <taxon>Bacillati</taxon>
        <taxon>Actinomycetota</taxon>
        <taxon>Actinomycetes</taxon>
        <taxon>Mycobacteriales</taxon>
        <taxon>Speluncibacteraceae</taxon>
        <taxon>Speluncibacter</taxon>
    </lineage>
</organism>
<evidence type="ECO:0000256" key="9">
    <source>
        <dbReference type="SAM" id="MobiDB-lite"/>
    </source>
</evidence>
<accession>A0A9X4RCV8</accession>
<dbReference type="Gene3D" id="1.10.3720.10">
    <property type="entry name" value="MetI-like"/>
    <property type="match status" value="1"/>
</dbReference>
<dbReference type="SUPFAM" id="SSF161098">
    <property type="entry name" value="MetI-like"/>
    <property type="match status" value="1"/>
</dbReference>
<evidence type="ECO:0000256" key="4">
    <source>
        <dbReference type="ARBA" id="ARBA00022475"/>
    </source>
</evidence>
<feature type="transmembrane region" description="Helical" evidence="8">
    <location>
        <begin position="82"/>
        <end position="104"/>
    </location>
</feature>
<name>A0A9X4RCV8_9ACTN</name>
<dbReference type="NCBIfam" id="NF011624">
    <property type="entry name" value="PRK15050.1"/>
    <property type="match status" value="1"/>
</dbReference>
<evidence type="ECO:0000313" key="11">
    <source>
        <dbReference type="EMBL" id="MDG3013954.1"/>
    </source>
</evidence>
<dbReference type="Pfam" id="PF00528">
    <property type="entry name" value="BPD_transp_1"/>
    <property type="match status" value="1"/>
</dbReference>
<keyword evidence="6 8" id="KW-1133">Transmembrane helix</keyword>
<keyword evidence="5 8" id="KW-0812">Transmembrane</keyword>
<comment type="subcellular location">
    <subcellularLocation>
        <location evidence="1 8">Cell membrane</location>
        <topology evidence="1 8">Multi-pass membrane protein</topology>
    </subcellularLocation>
</comment>
<evidence type="ECO:0000256" key="5">
    <source>
        <dbReference type="ARBA" id="ARBA00022692"/>
    </source>
</evidence>
<feature type="transmembrane region" description="Helical" evidence="8">
    <location>
        <begin position="251"/>
        <end position="280"/>
    </location>
</feature>
<evidence type="ECO:0000256" key="3">
    <source>
        <dbReference type="ARBA" id="ARBA00022448"/>
    </source>
</evidence>
<feature type="domain" description="ABC transmembrane type-1" evidence="10">
    <location>
        <begin position="76"/>
        <end position="279"/>
    </location>
</feature>
<feature type="transmembrane region" description="Helical" evidence="8">
    <location>
        <begin position="206"/>
        <end position="231"/>
    </location>
</feature>
<evidence type="ECO:0000313" key="12">
    <source>
        <dbReference type="Proteomes" id="UP001152755"/>
    </source>
</evidence>
<dbReference type="GO" id="GO:0055085">
    <property type="term" value="P:transmembrane transport"/>
    <property type="evidence" value="ECO:0007669"/>
    <property type="project" value="InterPro"/>
</dbReference>
<dbReference type="InterPro" id="IPR000515">
    <property type="entry name" value="MetI-like"/>
</dbReference>
<dbReference type="AlphaFoldDB" id="A0A9X4RCV8"/>
<evidence type="ECO:0000256" key="6">
    <source>
        <dbReference type="ARBA" id="ARBA00022989"/>
    </source>
</evidence>
<feature type="transmembrane region" description="Helical" evidence="8">
    <location>
        <begin position="26"/>
        <end position="44"/>
    </location>
</feature>
<sequence length="307" mass="32289">MTAVLDSSTRTDAPVSSPRAHRPRGLWVLPPLVLVAGFAVFPLVRVLTESTVADDGERSWATWSRVLGTAAFRTALWRTVEIAVASTAGALVLGTFLALVLAFVPFPGAQLIGRLIDTVLSLPSFLITLAFTFLYGSAGAVNALITHLTGATDGPLRFVNTPLGVIAAEITFFTPFVVRPVLAAFGQVPREQLDVAASLGASPLRVLRAVVLPEAWPAMAAGASLVLLLTLNEFGIVLFTGAKDVVTLPVLIYTHGIVTFDLPGAAVIATVQIALSLLLYCASRLASTRLAATRTRGDRRAAVDPAL</sequence>
<dbReference type="InterPro" id="IPR035906">
    <property type="entry name" value="MetI-like_sf"/>
</dbReference>
<feature type="region of interest" description="Disordered" evidence="9">
    <location>
        <begin position="1"/>
        <end position="21"/>
    </location>
</feature>
<keyword evidence="3 8" id="KW-0813">Transport</keyword>
<dbReference type="GO" id="GO:0005886">
    <property type="term" value="C:plasma membrane"/>
    <property type="evidence" value="ECO:0007669"/>
    <property type="project" value="UniProtKB-SubCell"/>
</dbReference>
<feature type="transmembrane region" description="Helical" evidence="8">
    <location>
        <begin position="125"/>
        <end position="145"/>
    </location>
</feature>
<dbReference type="Proteomes" id="UP001152755">
    <property type="component" value="Unassembled WGS sequence"/>
</dbReference>
<reference evidence="11" key="1">
    <citation type="submission" date="2022-08" db="EMBL/GenBank/DDBJ databases">
        <title>Genome analysis of Corynebacteriales strain.</title>
        <authorList>
            <person name="Lee S.D."/>
        </authorList>
    </citation>
    <scope>NUCLEOTIDE SEQUENCE</scope>
    <source>
        <strain evidence="11">D3-21</strain>
    </source>
</reference>
<keyword evidence="12" id="KW-1185">Reference proteome</keyword>
<evidence type="ECO:0000256" key="7">
    <source>
        <dbReference type="ARBA" id="ARBA00023136"/>
    </source>
</evidence>
<proteinExistence type="inferred from homology"/>
<evidence type="ECO:0000256" key="8">
    <source>
        <dbReference type="RuleBase" id="RU363032"/>
    </source>
</evidence>
<keyword evidence="4" id="KW-1003">Cell membrane</keyword>
<gene>
    <name evidence="11" type="ORF">NVS88_05210</name>
</gene>
<dbReference type="PROSITE" id="PS50928">
    <property type="entry name" value="ABC_TM1"/>
    <property type="match status" value="1"/>
</dbReference>
<keyword evidence="7 8" id="KW-0472">Membrane</keyword>
<evidence type="ECO:0000259" key="10">
    <source>
        <dbReference type="PROSITE" id="PS50928"/>
    </source>
</evidence>
<dbReference type="PANTHER" id="PTHR42929">
    <property type="entry name" value="INNER MEMBRANE ABC TRANSPORTER PERMEASE PROTEIN YDCU-RELATED-RELATED"/>
    <property type="match status" value="1"/>
</dbReference>
<evidence type="ECO:0000256" key="2">
    <source>
        <dbReference type="ARBA" id="ARBA00007069"/>
    </source>
</evidence>
<comment type="caution">
    <text evidence="11">The sequence shown here is derived from an EMBL/GenBank/DDBJ whole genome shotgun (WGS) entry which is preliminary data.</text>
</comment>
<protein>
    <submittedName>
        <fullName evidence="11">2-aminoethylphosphonate ABC transporter permease subunit</fullName>
    </submittedName>
</protein>
<feature type="compositionally biased region" description="Polar residues" evidence="9">
    <location>
        <begin position="1"/>
        <end position="11"/>
    </location>
</feature>
<dbReference type="CDD" id="cd06261">
    <property type="entry name" value="TM_PBP2"/>
    <property type="match status" value="1"/>
</dbReference>
<comment type="similarity">
    <text evidence="2">Belongs to the binding-protein-dependent transport system permease family. CysTW subfamily.</text>
</comment>
<dbReference type="RefSeq" id="WP_332519365.1">
    <property type="nucleotide sequence ID" value="NZ_JANRHA010000002.1"/>
</dbReference>
<evidence type="ECO:0000256" key="1">
    <source>
        <dbReference type="ARBA" id="ARBA00004651"/>
    </source>
</evidence>
<dbReference type="PANTHER" id="PTHR42929:SF1">
    <property type="entry name" value="INNER MEMBRANE ABC TRANSPORTER PERMEASE PROTEIN YDCU-RELATED"/>
    <property type="match status" value="1"/>
</dbReference>